<dbReference type="PANTHER" id="PTHR24379">
    <property type="entry name" value="KRAB AND ZINC FINGER DOMAIN-CONTAINING"/>
    <property type="match status" value="1"/>
</dbReference>
<keyword evidence="6" id="KW-0805">Transcription regulation</keyword>
<evidence type="ECO:0000256" key="3">
    <source>
        <dbReference type="ARBA" id="ARBA00022737"/>
    </source>
</evidence>
<reference evidence="15 16" key="1">
    <citation type="journal article" date="2019" name="Commun. Biol.">
        <title>The bagworm genome reveals a unique fibroin gene that provides high tensile strength.</title>
        <authorList>
            <person name="Kono N."/>
            <person name="Nakamura H."/>
            <person name="Ohtoshi R."/>
            <person name="Tomita M."/>
            <person name="Numata K."/>
            <person name="Arakawa K."/>
        </authorList>
    </citation>
    <scope>NUCLEOTIDE SEQUENCE [LARGE SCALE GENOMIC DNA]</scope>
</reference>
<evidence type="ECO:0000256" key="1">
    <source>
        <dbReference type="ARBA" id="ARBA00004123"/>
    </source>
</evidence>
<dbReference type="EMBL" id="BGZK01000263">
    <property type="protein sequence ID" value="GBP32719.1"/>
    <property type="molecule type" value="Genomic_DNA"/>
</dbReference>
<evidence type="ECO:0000256" key="4">
    <source>
        <dbReference type="ARBA" id="ARBA00022771"/>
    </source>
</evidence>
<evidence type="ECO:0000313" key="16">
    <source>
        <dbReference type="Proteomes" id="UP000299102"/>
    </source>
</evidence>
<evidence type="ECO:0000256" key="11">
    <source>
        <dbReference type="PROSITE-ProRule" id="PRU01263"/>
    </source>
</evidence>
<feature type="domain" description="C2H2-type" evidence="13">
    <location>
        <begin position="515"/>
        <end position="542"/>
    </location>
</feature>
<dbReference type="GO" id="GO:0008270">
    <property type="term" value="F:zinc ion binding"/>
    <property type="evidence" value="ECO:0007669"/>
    <property type="project" value="UniProtKB-UniRule"/>
</dbReference>
<dbReference type="GO" id="GO:0005634">
    <property type="term" value="C:nucleus"/>
    <property type="evidence" value="ECO:0007669"/>
    <property type="project" value="UniProtKB-SubCell"/>
</dbReference>
<evidence type="ECO:0000256" key="5">
    <source>
        <dbReference type="ARBA" id="ARBA00022833"/>
    </source>
</evidence>
<dbReference type="FunFam" id="3.30.160.60:FF:000624">
    <property type="entry name" value="zinc finger protein 697"/>
    <property type="match status" value="1"/>
</dbReference>
<evidence type="ECO:0000256" key="9">
    <source>
        <dbReference type="ARBA" id="ARBA00023242"/>
    </source>
</evidence>
<dbReference type="Proteomes" id="UP000299102">
    <property type="component" value="Unassembled WGS sequence"/>
</dbReference>
<keyword evidence="2 11" id="KW-0479">Metal-binding</keyword>
<feature type="binding site" evidence="11">
    <location>
        <position position="66"/>
    </location>
    <ligand>
        <name>Zn(2+)</name>
        <dbReference type="ChEBI" id="CHEBI:29105"/>
    </ligand>
</feature>
<keyword evidence="3" id="KW-0677">Repeat</keyword>
<dbReference type="Pfam" id="PF13912">
    <property type="entry name" value="zf-C2H2_6"/>
    <property type="match status" value="1"/>
</dbReference>
<keyword evidence="7" id="KW-0238">DNA-binding</keyword>
<feature type="domain" description="ZAD" evidence="14">
    <location>
        <begin position="14"/>
        <end position="93"/>
    </location>
</feature>
<evidence type="ECO:0000256" key="7">
    <source>
        <dbReference type="ARBA" id="ARBA00023125"/>
    </source>
</evidence>
<dbReference type="Gene3D" id="3.30.160.60">
    <property type="entry name" value="Classic Zinc Finger"/>
    <property type="match status" value="6"/>
</dbReference>
<name>A0A4C1V2I2_EUMVA</name>
<dbReference type="Pfam" id="PF13894">
    <property type="entry name" value="zf-C2H2_4"/>
    <property type="match status" value="1"/>
</dbReference>
<comment type="caution">
    <text evidence="15">The sequence shown here is derived from an EMBL/GenBank/DDBJ whole genome shotgun (WGS) entry which is preliminary data.</text>
</comment>
<dbReference type="PROSITE" id="PS50157">
    <property type="entry name" value="ZINC_FINGER_C2H2_2"/>
    <property type="match status" value="7"/>
</dbReference>
<evidence type="ECO:0000256" key="8">
    <source>
        <dbReference type="ARBA" id="ARBA00023163"/>
    </source>
</evidence>
<dbReference type="SUPFAM" id="SSF57667">
    <property type="entry name" value="beta-beta-alpha zinc fingers"/>
    <property type="match status" value="3"/>
</dbReference>
<dbReference type="InterPro" id="IPR036236">
    <property type="entry name" value="Znf_C2H2_sf"/>
</dbReference>
<gene>
    <name evidence="15" type="primary">Mynn</name>
    <name evidence="15" type="ORF">EVAR_16883_1</name>
</gene>
<dbReference type="SMART" id="SM00355">
    <property type="entry name" value="ZnF_C2H2"/>
    <property type="match status" value="10"/>
</dbReference>
<dbReference type="FunFam" id="3.30.160.60:FF:000072">
    <property type="entry name" value="zinc finger protein 143 isoform X1"/>
    <property type="match status" value="1"/>
</dbReference>
<feature type="domain" description="C2H2-type" evidence="13">
    <location>
        <begin position="344"/>
        <end position="366"/>
    </location>
</feature>
<evidence type="ECO:0000256" key="12">
    <source>
        <dbReference type="SAM" id="Coils"/>
    </source>
</evidence>
<evidence type="ECO:0000256" key="2">
    <source>
        <dbReference type="ARBA" id="ARBA00022723"/>
    </source>
</evidence>
<dbReference type="Gene3D" id="3.40.1800.20">
    <property type="match status" value="1"/>
</dbReference>
<keyword evidence="8" id="KW-0804">Transcription</keyword>
<feature type="binding site" evidence="11">
    <location>
        <position position="69"/>
    </location>
    <ligand>
        <name>Zn(2+)</name>
        <dbReference type="ChEBI" id="CHEBI:29105"/>
    </ligand>
</feature>
<feature type="domain" description="C2H2-type" evidence="13">
    <location>
        <begin position="487"/>
        <end position="514"/>
    </location>
</feature>
<protein>
    <submittedName>
        <fullName evidence="15">Myoneurin</fullName>
    </submittedName>
</protein>
<evidence type="ECO:0000256" key="6">
    <source>
        <dbReference type="ARBA" id="ARBA00023015"/>
    </source>
</evidence>
<dbReference type="InterPro" id="IPR013087">
    <property type="entry name" value="Znf_C2H2_type"/>
</dbReference>
<evidence type="ECO:0000259" key="13">
    <source>
        <dbReference type="PROSITE" id="PS50157"/>
    </source>
</evidence>
<feature type="domain" description="C2H2-type" evidence="13">
    <location>
        <begin position="459"/>
        <end position="486"/>
    </location>
</feature>
<keyword evidence="4 10" id="KW-0863">Zinc-finger</keyword>
<dbReference type="InterPro" id="IPR012934">
    <property type="entry name" value="Znf_AD"/>
</dbReference>
<dbReference type="GO" id="GO:0003677">
    <property type="term" value="F:DNA binding"/>
    <property type="evidence" value="ECO:0007669"/>
    <property type="project" value="UniProtKB-KW"/>
</dbReference>
<dbReference type="PROSITE" id="PS51915">
    <property type="entry name" value="ZAD"/>
    <property type="match status" value="1"/>
</dbReference>
<comment type="subcellular location">
    <subcellularLocation>
        <location evidence="1">Nucleus</location>
    </subcellularLocation>
</comment>
<proteinExistence type="predicted"/>
<keyword evidence="16" id="KW-1185">Reference proteome</keyword>
<feature type="domain" description="C2H2-type" evidence="13">
    <location>
        <begin position="228"/>
        <end position="255"/>
    </location>
</feature>
<dbReference type="SMART" id="SM00868">
    <property type="entry name" value="zf-AD"/>
    <property type="match status" value="2"/>
</dbReference>
<feature type="domain" description="C2H2-type" evidence="13">
    <location>
        <begin position="430"/>
        <end position="458"/>
    </location>
</feature>
<dbReference type="Pfam" id="PF00096">
    <property type="entry name" value="zf-C2H2"/>
    <property type="match status" value="3"/>
</dbReference>
<feature type="binding site" evidence="11">
    <location>
        <position position="16"/>
    </location>
    <ligand>
        <name>Zn(2+)</name>
        <dbReference type="ChEBI" id="CHEBI:29105"/>
    </ligand>
</feature>
<feature type="coiled-coil region" evidence="12">
    <location>
        <begin position="76"/>
        <end position="107"/>
    </location>
</feature>
<dbReference type="STRING" id="151549.A0A4C1V2I2"/>
<feature type="domain" description="C2H2-type" evidence="13">
    <location>
        <begin position="318"/>
        <end position="340"/>
    </location>
</feature>
<sequence>MESHITVEPLPLEGLCNLCLRVGYAKSMFSEYNFNGTIEIYADMLAKSFSIDISDNRLGETKRLICDNCCNKLRNVMKFREQVESALQTLEETVRKVKEENDCKEEQLGEGDNTDDACVKEENYKSSEDDLYDGDEDLKIVPLTNYLSDSENTDSDKKKLKASHNILEGIAEYMKRERPDCNSAENERGDHRRRKENQMIKPLYPDRCEIEKLLNNGLFPFKMTKTVFACTICSQRFKSLNETKNHVMQHKSKSVSSAFRKMYLSNRSIFDIVDAKFRCKLCKGEVQDYDGLESHIRGCNLRTFKEQQLPFKLDKNQVDCPICEKHFLNYMSLNVHMNIHYPNYVCELCGKAFASKLRLKGHMRTHEIGEFPCKYCDMVFDKATKRENHVSKEHKSGIRYACKRCNISLSSFYARQKHLAEVHNEELKRYKCKACTQSYITPGHLSSHVRRDHLNERNHKCDKCDQAFYTSNALKMHMIKHDGERIHTCQVCNKAYQRLKTLKEHMRIHNNDKRFVCTVCGKAFTQKCTLKGHLKVHERKTDEPIKLEIRHFSLKASHTPTASKLLTLQMHSGFRVTVYSAFSYSAIEAIEKNINRSPTKRLNEAWL</sequence>
<keyword evidence="5 11" id="KW-0862">Zinc</keyword>
<keyword evidence="9" id="KW-0539">Nucleus</keyword>
<dbReference type="PANTHER" id="PTHR24379:SF121">
    <property type="entry name" value="C2H2-TYPE DOMAIN-CONTAINING PROTEIN"/>
    <property type="match status" value="1"/>
</dbReference>
<evidence type="ECO:0000256" key="10">
    <source>
        <dbReference type="PROSITE-ProRule" id="PRU00042"/>
    </source>
</evidence>
<dbReference type="FunFam" id="3.30.160.60:FF:000646">
    <property type="entry name" value="Myeloid zinc finger 1"/>
    <property type="match status" value="1"/>
</dbReference>
<evidence type="ECO:0000259" key="14">
    <source>
        <dbReference type="PROSITE" id="PS51915"/>
    </source>
</evidence>
<accession>A0A4C1V2I2</accession>
<dbReference type="AlphaFoldDB" id="A0A4C1V2I2"/>
<feature type="binding site" evidence="11">
    <location>
        <position position="19"/>
    </location>
    <ligand>
        <name>Zn(2+)</name>
        <dbReference type="ChEBI" id="CHEBI:29105"/>
    </ligand>
</feature>
<dbReference type="OrthoDB" id="8922241at2759"/>
<evidence type="ECO:0000313" key="15">
    <source>
        <dbReference type="EMBL" id="GBP32719.1"/>
    </source>
</evidence>
<organism evidence="15 16">
    <name type="scientific">Eumeta variegata</name>
    <name type="common">Bagworm moth</name>
    <name type="synonym">Eumeta japonica</name>
    <dbReference type="NCBI Taxonomy" id="151549"/>
    <lineage>
        <taxon>Eukaryota</taxon>
        <taxon>Metazoa</taxon>
        <taxon>Ecdysozoa</taxon>
        <taxon>Arthropoda</taxon>
        <taxon>Hexapoda</taxon>
        <taxon>Insecta</taxon>
        <taxon>Pterygota</taxon>
        <taxon>Neoptera</taxon>
        <taxon>Endopterygota</taxon>
        <taxon>Lepidoptera</taxon>
        <taxon>Glossata</taxon>
        <taxon>Ditrysia</taxon>
        <taxon>Tineoidea</taxon>
        <taxon>Psychidae</taxon>
        <taxon>Oiketicinae</taxon>
        <taxon>Eumeta</taxon>
    </lineage>
</organism>
<keyword evidence="12" id="KW-0175">Coiled coil</keyword>
<dbReference type="PROSITE" id="PS00028">
    <property type="entry name" value="ZINC_FINGER_C2H2_1"/>
    <property type="match status" value="7"/>
</dbReference>